<dbReference type="GO" id="GO:0012505">
    <property type="term" value="C:endomembrane system"/>
    <property type="evidence" value="ECO:0007669"/>
    <property type="project" value="TreeGrafter"/>
</dbReference>
<dbReference type="InterPro" id="IPR000727">
    <property type="entry name" value="T_SNARE_dom"/>
</dbReference>
<dbReference type="Gene3D" id="1.20.5.110">
    <property type="match status" value="1"/>
</dbReference>
<proteinExistence type="inferred from homology"/>
<reference evidence="6 7" key="1">
    <citation type="submission" date="2014-09" db="EMBL/GenBank/DDBJ databases">
        <authorList>
            <person name="Martin A.A."/>
        </authorList>
    </citation>
    <scope>NUCLEOTIDE SEQUENCE</scope>
    <source>
        <strain evidence="7">ED321</strain>
        <strain evidence="6">ED321 Heterogonic</strain>
    </source>
</reference>
<evidence type="ECO:0000259" key="5">
    <source>
        <dbReference type="PROSITE" id="PS50192"/>
    </source>
</evidence>
<keyword evidence="3" id="KW-0175">Coiled coil</keyword>
<protein>
    <submittedName>
        <fullName evidence="6 8">Syntaxin-4</fullName>
    </submittedName>
</protein>
<dbReference type="InterPro" id="IPR045242">
    <property type="entry name" value="Syntaxin"/>
</dbReference>
<evidence type="ECO:0000256" key="2">
    <source>
        <dbReference type="ARBA" id="ARBA00009063"/>
    </source>
</evidence>
<evidence type="ECO:0000313" key="6">
    <source>
        <dbReference type="EMBL" id="CEF65878.1"/>
    </source>
</evidence>
<dbReference type="Gene3D" id="1.20.58.70">
    <property type="match status" value="1"/>
</dbReference>
<comment type="subcellular location">
    <subcellularLocation>
        <location evidence="1">Membrane</location>
        <topology evidence="1">Single-pass type IV membrane protein</topology>
    </subcellularLocation>
</comment>
<dbReference type="Proteomes" id="UP000035682">
    <property type="component" value="Unplaced"/>
</dbReference>
<dbReference type="InterPro" id="IPR010989">
    <property type="entry name" value="SNARE"/>
</dbReference>
<dbReference type="RefSeq" id="XP_024505078.1">
    <property type="nucleotide sequence ID" value="XM_024651397.1"/>
</dbReference>
<dbReference type="GO" id="GO:0006887">
    <property type="term" value="P:exocytosis"/>
    <property type="evidence" value="ECO:0007669"/>
    <property type="project" value="TreeGrafter"/>
</dbReference>
<dbReference type="PANTHER" id="PTHR19957">
    <property type="entry name" value="SYNTAXIN"/>
    <property type="match status" value="1"/>
</dbReference>
<dbReference type="GO" id="GO:0048278">
    <property type="term" value="P:vesicle docking"/>
    <property type="evidence" value="ECO:0007669"/>
    <property type="project" value="TreeGrafter"/>
</dbReference>
<feature type="domain" description="T-SNARE coiled-coil homology" evidence="5">
    <location>
        <begin position="202"/>
        <end position="264"/>
    </location>
</feature>
<dbReference type="PANTHER" id="PTHR19957:SF307">
    <property type="entry name" value="PROTEIN SSO1-RELATED"/>
    <property type="match status" value="1"/>
</dbReference>
<evidence type="ECO:0000313" key="9">
    <source>
        <dbReference type="WormBase" id="SRAE_2000055300"/>
    </source>
</evidence>
<evidence type="ECO:0000313" key="8">
    <source>
        <dbReference type="WBParaSite" id="SRAE_2000055300.1"/>
    </source>
</evidence>
<dbReference type="GO" id="GO:0000149">
    <property type="term" value="F:SNARE binding"/>
    <property type="evidence" value="ECO:0007669"/>
    <property type="project" value="TreeGrafter"/>
</dbReference>
<dbReference type="CTD" id="36378242"/>
<dbReference type="GO" id="GO:0006886">
    <property type="term" value="P:intracellular protein transport"/>
    <property type="evidence" value="ECO:0007669"/>
    <property type="project" value="TreeGrafter"/>
</dbReference>
<feature type="transmembrane region" description="Helical" evidence="4">
    <location>
        <begin position="274"/>
        <end position="293"/>
    </location>
</feature>
<name>A0A090LCN3_STRRB</name>
<keyword evidence="4" id="KW-0472">Membrane</keyword>
<keyword evidence="4" id="KW-1133">Transmembrane helix</keyword>
<dbReference type="OrthoDB" id="249087at2759"/>
<accession>A0A090LCN3</accession>
<dbReference type="GO" id="GO:0031201">
    <property type="term" value="C:SNARE complex"/>
    <property type="evidence" value="ECO:0007669"/>
    <property type="project" value="TreeGrafter"/>
</dbReference>
<gene>
    <name evidence="6 8 9" type="ORF">SRAE_2000055300</name>
</gene>
<sequence>MIKNRLNELHENYLNHGLSISSSDSPKSSKTFIQSNKNNELNKLFTSLETIRNYINRMEEILEIVEKKQSEILLKPGINDCANTILNILNEEFKDLTKVCMDQVKSWNNEIKSNNTASLTTIERIKKNQIISINIKIGKIVSKYNNCQMNYRDKAIKKMTTYYKSLNNIIPENVIENAIISNDIQKLSESIILGKYNKEIILDNISERNKNINNLEKNIRELHEMYCDLMILTELQSDKVNCITKEIEETVEQVEKGKKSIDKSKKNKIRSIKFYIFFYGAGFLIILFIVITIKNFLLH</sequence>
<evidence type="ECO:0000256" key="4">
    <source>
        <dbReference type="SAM" id="Phobius"/>
    </source>
</evidence>
<evidence type="ECO:0000256" key="1">
    <source>
        <dbReference type="ARBA" id="ARBA00004211"/>
    </source>
</evidence>
<comment type="similarity">
    <text evidence="2">Belongs to the syntaxin family.</text>
</comment>
<dbReference type="GO" id="GO:0006906">
    <property type="term" value="P:vesicle fusion"/>
    <property type="evidence" value="ECO:0007669"/>
    <property type="project" value="TreeGrafter"/>
</dbReference>
<dbReference type="EMBL" id="LN609529">
    <property type="protein sequence ID" value="CEF65878.1"/>
    <property type="molecule type" value="Genomic_DNA"/>
</dbReference>
<dbReference type="SUPFAM" id="SSF47661">
    <property type="entry name" value="t-snare proteins"/>
    <property type="match status" value="1"/>
</dbReference>
<dbReference type="AlphaFoldDB" id="A0A090LCN3"/>
<reference evidence="8" key="2">
    <citation type="submission" date="2020-12" db="UniProtKB">
        <authorList>
            <consortium name="WormBaseParasite"/>
        </authorList>
    </citation>
    <scope>IDENTIFICATION</scope>
</reference>
<dbReference type="WBParaSite" id="SRAE_2000055300.1">
    <property type="protein sequence ID" value="SRAE_2000055300.1"/>
    <property type="gene ID" value="WBGene00260748"/>
</dbReference>
<dbReference type="GO" id="GO:0005886">
    <property type="term" value="C:plasma membrane"/>
    <property type="evidence" value="ECO:0007669"/>
    <property type="project" value="TreeGrafter"/>
</dbReference>
<keyword evidence="4" id="KW-0812">Transmembrane</keyword>
<dbReference type="WormBase" id="SRAE_2000055300">
    <property type="protein sequence ID" value="SRP07348"/>
    <property type="gene ID" value="WBGene00260748"/>
</dbReference>
<dbReference type="PROSITE" id="PS50192">
    <property type="entry name" value="T_SNARE"/>
    <property type="match status" value="1"/>
</dbReference>
<dbReference type="STRING" id="34506.A0A090LCN3"/>
<organism evidence="6">
    <name type="scientific">Strongyloides ratti</name>
    <name type="common">Parasitic roundworm</name>
    <dbReference type="NCBI Taxonomy" id="34506"/>
    <lineage>
        <taxon>Eukaryota</taxon>
        <taxon>Metazoa</taxon>
        <taxon>Ecdysozoa</taxon>
        <taxon>Nematoda</taxon>
        <taxon>Chromadorea</taxon>
        <taxon>Rhabditida</taxon>
        <taxon>Tylenchina</taxon>
        <taxon>Panagrolaimomorpha</taxon>
        <taxon>Strongyloidoidea</taxon>
        <taxon>Strongyloididae</taxon>
        <taxon>Strongyloides</taxon>
    </lineage>
</organism>
<keyword evidence="7" id="KW-1185">Reference proteome</keyword>
<feature type="coiled-coil region" evidence="3">
    <location>
        <begin position="198"/>
        <end position="225"/>
    </location>
</feature>
<evidence type="ECO:0000256" key="3">
    <source>
        <dbReference type="SAM" id="Coils"/>
    </source>
</evidence>
<dbReference type="GeneID" id="36378242"/>
<dbReference type="GO" id="GO:0005484">
    <property type="term" value="F:SNAP receptor activity"/>
    <property type="evidence" value="ECO:0007669"/>
    <property type="project" value="TreeGrafter"/>
</dbReference>
<evidence type="ECO:0000313" key="7">
    <source>
        <dbReference type="Proteomes" id="UP000035682"/>
    </source>
</evidence>